<dbReference type="NCBIfam" id="TIGR02937">
    <property type="entry name" value="sigma70-ECF"/>
    <property type="match status" value="1"/>
</dbReference>
<gene>
    <name evidence="8" type="ORF">FOJ82_04295</name>
</gene>
<evidence type="ECO:0000256" key="4">
    <source>
        <dbReference type="ARBA" id="ARBA00023125"/>
    </source>
</evidence>
<keyword evidence="2" id="KW-0805">Transcription regulation</keyword>
<evidence type="ECO:0000256" key="1">
    <source>
        <dbReference type="ARBA" id="ARBA00010641"/>
    </source>
</evidence>
<organism evidence="8 9">
    <name type="scientific">Tessaracoccus rhinocerotis</name>
    <dbReference type="NCBI Taxonomy" id="1689449"/>
    <lineage>
        <taxon>Bacteria</taxon>
        <taxon>Bacillati</taxon>
        <taxon>Actinomycetota</taxon>
        <taxon>Actinomycetes</taxon>
        <taxon>Propionibacteriales</taxon>
        <taxon>Propionibacteriaceae</taxon>
        <taxon>Tessaracoccus</taxon>
    </lineage>
</organism>
<dbReference type="Proteomes" id="UP000317638">
    <property type="component" value="Unassembled WGS sequence"/>
</dbReference>
<name>A0A553K610_9ACTN</name>
<comment type="similarity">
    <text evidence="1">Belongs to the sigma-70 factor family. ECF subfamily.</text>
</comment>
<evidence type="ECO:0000256" key="5">
    <source>
        <dbReference type="ARBA" id="ARBA00023163"/>
    </source>
</evidence>
<comment type="caution">
    <text evidence="8">The sequence shown here is derived from an EMBL/GenBank/DDBJ whole genome shotgun (WGS) entry which is preliminary data.</text>
</comment>
<evidence type="ECO:0000256" key="3">
    <source>
        <dbReference type="ARBA" id="ARBA00023082"/>
    </source>
</evidence>
<feature type="domain" description="RNA polymerase sigma factor 70 region 4 type 2" evidence="7">
    <location>
        <begin position="106"/>
        <end position="151"/>
    </location>
</feature>
<dbReference type="InterPro" id="IPR036388">
    <property type="entry name" value="WH-like_DNA-bd_sf"/>
</dbReference>
<dbReference type="InterPro" id="IPR013324">
    <property type="entry name" value="RNA_pol_sigma_r3/r4-like"/>
</dbReference>
<dbReference type="PANTHER" id="PTHR43133">
    <property type="entry name" value="RNA POLYMERASE ECF-TYPE SIGMA FACTO"/>
    <property type="match status" value="1"/>
</dbReference>
<dbReference type="GO" id="GO:0006352">
    <property type="term" value="P:DNA-templated transcription initiation"/>
    <property type="evidence" value="ECO:0007669"/>
    <property type="project" value="InterPro"/>
</dbReference>
<reference evidence="8 9" key="1">
    <citation type="submission" date="2019-07" db="EMBL/GenBank/DDBJ databases">
        <authorList>
            <person name="Zhou L.-Y."/>
        </authorList>
    </citation>
    <scope>NUCLEOTIDE SEQUENCE [LARGE SCALE GENOMIC DNA]</scope>
    <source>
        <strain evidence="8 9">YIM 101269</strain>
    </source>
</reference>
<dbReference type="InterPro" id="IPR014284">
    <property type="entry name" value="RNA_pol_sigma-70_dom"/>
</dbReference>
<evidence type="ECO:0000256" key="2">
    <source>
        <dbReference type="ARBA" id="ARBA00023015"/>
    </source>
</evidence>
<evidence type="ECO:0000259" key="7">
    <source>
        <dbReference type="Pfam" id="PF08281"/>
    </source>
</evidence>
<dbReference type="Pfam" id="PF04542">
    <property type="entry name" value="Sigma70_r2"/>
    <property type="match status" value="1"/>
</dbReference>
<keyword evidence="3" id="KW-0731">Sigma factor</keyword>
<dbReference type="AlphaFoldDB" id="A0A553K610"/>
<dbReference type="SUPFAM" id="SSF88659">
    <property type="entry name" value="Sigma3 and sigma4 domains of RNA polymerase sigma factors"/>
    <property type="match status" value="1"/>
</dbReference>
<dbReference type="InterPro" id="IPR039425">
    <property type="entry name" value="RNA_pol_sigma-70-like"/>
</dbReference>
<proteinExistence type="inferred from homology"/>
<dbReference type="OrthoDB" id="3692620at2"/>
<dbReference type="Gene3D" id="1.10.10.10">
    <property type="entry name" value="Winged helix-like DNA-binding domain superfamily/Winged helix DNA-binding domain"/>
    <property type="match status" value="1"/>
</dbReference>
<dbReference type="RefSeq" id="WP_143937176.1">
    <property type="nucleotide sequence ID" value="NZ_VKKG01000001.1"/>
</dbReference>
<keyword evidence="5" id="KW-0804">Transcription</keyword>
<dbReference type="InterPro" id="IPR007627">
    <property type="entry name" value="RNA_pol_sigma70_r2"/>
</dbReference>
<protein>
    <submittedName>
        <fullName evidence="8">Sigma-70 family RNA polymerase sigma factor</fullName>
    </submittedName>
</protein>
<dbReference type="SUPFAM" id="SSF88946">
    <property type="entry name" value="Sigma2 domain of RNA polymerase sigma factors"/>
    <property type="match status" value="1"/>
</dbReference>
<evidence type="ECO:0000259" key="6">
    <source>
        <dbReference type="Pfam" id="PF04542"/>
    </source>
</evidence>
<accession>A0A553K610</accession>
<dbReference type="Gene3D" id="1.10.1740.10">
    <property type="match status" value="1"/>
</dbReference>
<keyword evidence="4" id="KW-0238">DNA-binding</keyword>
<dbReference type="GO" id="GO:0016987">
    <property type="term" value="F:sigma factor activity"/>
    <property type="evidence" value="ECO:0007669"/>
    <property type="project" value="UniProtKB-KW"/>
</dbReference>
<sequence>MSASTAFDAWVSATQSRLLRYAYLLCADREEARDVVQDVLSRMFSRFDRLHGDGGIDAYATRSVTNEVISRRRRQQLETVALTREPAMQSATEKVPDRVVAWDLCRELPMPQRAAVVLRFYEDLDFARIGELLDMPEATARSHVHRALAALRERLDQEDHR</sequence>
<dbReference type="InterPro" id="IPR013249">
    <property type="entry name" value="RNA_pol_sigma70_r4_t2"/>
</dbReference>
<dbReference type="InterPro" id="IPR013325">
    <property type="entry name" value="RNA_pol_sigma_r2"/>
</dbReference>
<dbReference type="EMBL" id="VKKG01000001">
    <property type="protein sequence ID" value="TRY20092.1"/>
    <property type="molecule type" value="Genomic_DNA"/>
</dbReference>
<evidence type="ECO:0000313" key="8">
    <source>
        <dbReference type="EMBL" id="TRY20092.1"/>
    </source>
</evidence>
<keyword evidence="9" id="KW-1185">Reference proteome</keyword>
<evidence type="ECO:0000313" key="9">
    <source>
        <dbReference type="Proteomes" id="UP000317638"/>
    </source>
</evidence>
<dbReference type="Pfam" id="PF08281">
    <property type="entry name" value="Sigma70_r4_2"/>
    <property type="match status" value="1"/>
</dbReference>
<feature type="domain" description="RNA polymerase sigma-70 region 2" evidence="6">
    <location>
        <begin position="11"/>
        <end position="76"/>
    </location>
</feature>
<dbReference type="PANTHER" id="PTHR43133:SF50">
    <property type="entry name" value="ECF RNA POLYMERASE SIGMA FACTOR SIGM"/>
    <property type="match status" value="1"/>
</dbReference>
<dbReference type="GO" id="GO:0003677">
    <property type="term" value="F:DNA binding"/>
    <property type="evidence" value="ECO:0007669"/>
    <property type="project" value="UniProtKB-KW"/>
</dbReference>